<comment type="caution">
    <text evidence="3">The sequence shown here is derived from an EMBL/GenBank/DDBJ whole genome shotgun (WGS) entry which is preliminary data.</text>
</comment>
<dbReference type="Pfam" id="PF14226">
    <property type="entry name" value="DIOX_N"/>
    <property type="match status" value="1"/>
</dbReference>
<proteinExistence type="inferred from homology"/>
<dbReference type="Gene3D" id="2.60.120.330">
    <property type="entry name" value="B-lactam Antibiotic, Isopenicillin N Synthase, Chain"/>
    <property type="match status" value="1"/>
</dbReference>
<dbReference type="InterPro" id="IPR044861">
    <property type="entry name" value="IPNS-like_FE2OG_OXY"/>
</dbReference>
<reference evidence="3" key="1">
    <citation type="journal article" date="2019" name="bioRxiv">
        <title>The Genome of the Zebra Mussel, Dreissena polymorpha: A Resource for Invasive Species Research.</title>
        <authorList>
            <person name="McCartney M.A."/>
            <person name="Auch B."/>
            <person name="Kono T."/>
            <person name="Mallez S."/>
            <person name="Zhang Y."/>
            <person name="Obille A."/>
            <person name="Becker A."/>
            <person name="Abrahante J.E."/>
            <person name="Garbe J."/>
            <person name="Badalamenti J.P."/>
            <person name="Herman A."/>
            <person name="Mangelson H."/>
            <person name="Liachko I."/>
            <person name="Sullivan S."/>
            <person name="Sone E.D."/>
            <person name="Koren S."/>
            <person name="Silverstein K.A.T."/>
            <person name="Beckman K.B."/>
            <person name="Gohl D.M."/>
        </authorList>
    </citation>
    <scope>NUCLEOTIDE SEQUENCE</scope>
    <source>
        <strain evidence="3">Duluth1</strain>
        <tissue evidence="3">Whole animal</tissue>
    </source>
</reference>
<dbReference type="InterPro" id="IPR005123">
    <property type="entry name" value="Oxoglu/Fe-dep_dioxygenase_dom"/>
</dbReference>
<dbReference type="PRINTS" id="PR00682">
    <property type="entry name" value="IPNSYNTHASE"/>
</dbReference>
<dbReference type="EMBL" id="JAIWYP010000005">
    <property type="protein sequence ID" value="KAH3824109.1"/>
    <property type="molecule type" value="Genomic_DNA"/>
</dbReference>
<evidence type="ECO:0000313" key="3">
    <source>
        <dbReference type="EMBL" id="KAH3824109.1"/>
    </source>
</evidence>
<keyword evidence="1" id="KW-0479">Metal-binding</keyword>
<accession>A0A9D4GV90</accession>
<dbReference type="InterPro" id="IPR026992">
    <property type="entry name" value="DIOX_N"/>
</dbReference>
<dbReference type="SUPFAM" id="SSF51197">
    <property type="entry name" value="Clavaminate synthase-like"/>
    <property type="match status" value="1"/>
</dbReference>
<comment type="similarity">
    <text evidence="1">Belongs to the iron/ascorbate-dependent oxidoreductase family.</text>
</comment>
<dbReference type="GO" id="GO:0046872">
    <property type="term" value="F:metal ion binding"/>
    <property type="evidence" value="ECO:0007669"/>
    <property type="project" value="UniProtKB-KW"/>
</dbReference>
<dbReference type="Proteomes" id="UP000828390">
    <property type="component" value="Unassembled WGS sequence"/>
</dbReference>
<dbReference type="PROSITE" id="PS51471">
    <property type="entry name" value="FE2OG_OXY"/>
    <property type="match status" value="1"/>
</dbReference>
<dbReference type="OrthoDB" id="288590at2759"/>
<dbReference type="PANTHER" id="PTHR47990">
    <property type="entry name" value="2-OXOGLUTARATE (2OG) AND FE(II)-DEPENDENT OXYGENASE SUPERFAMILY PROTEIN-RELATED"/>
    <property type="match status" value="1"/>
</dbReference>
<dbReference type="InterPro" id="IPR050231">
    <property type="entry name" value="Iron_ascorbate_oxido_reductase"/>
</dbReference>
<evidence type="ECO:0000259" key="2">
    <source>
        <dbReference type="PROSITE" id="PS51471"/>
    </source>
</evidence>
<sequence>MASVEFTDLPIIDFAKAKTDRDEQAKKIVSVLESVGFAFIDNVQGIDYKGLWDCCQWLFAKPIDFKRKIMRKHWNSENSNIYRGYFPVVPGQPSRQEAFEFARDVKDDDPTISKTNWFYEKSIWPEEDGALPFKEFMQGQYEIMHETCMELLRLCAIGLGIPEESFTDLFNPNPCSTFRIMHYPPWEGQPPEYAKLEDDKLIAIPEHTDSDFMTLLTAFHYGGLEIMQANGKWAAVKTRPGSLVMNIGDTFSRMLGGRFKATRHRVIDIGEDRYSVPFFLSPKFHGDIGVNFLSQYTQEGHSHVPERFGPWVLHTMKHKKKYFEYTDLPEIEN</sequence>
<evidence type="ECO:0000313" key="4">
    <source>
        <dbReference type="Proteomes" id="UP000828390"/>
    </source>
</evidence>
<dbReference type="GO" id="GO:0016491">
    <property type="term" value="F:oxidoreductase activity"/>
    <property type="evidence" value="ECO:0007669"/>
    <property type="project" value="UniProtKB-KW"/>
</dbReference>
<keyword evidence="1" id="KW-0560">Oxidoreductase</keyword>
<dbReference type="Pfam" id="PF03171">
    <property type="entry name" value="2OG-FeII_Oxy"/>
    <property type="match status" value="1"/>
</dbReference>
<name>A0A9D4GV90_DREPO</name>
<organism evidence="3 4">
    <name type="scientific">Dreissena polymorpha</name>
    <name type="common">Zebra mussel</name>
    <name type="synonym">Mytilus polymorpha</name>
    <dbReference type="NCBI Taxonomy" id="45954"/>
    <lineage>
        <taxon>Eukaryota</taxon>
        <taxon>Metazoa</taxon>
        <taxon>Spiralia</taxon>
        <taxon>Lophotrochozoa</taxon>
        <taxon>Mollusca</taxon>
        <taxon>Bivalvia</taxon>
        <taxon>Autobranchia</taxon>
        <taxon>Heteroconchia</taxon>
        <taxon>Euheterodonta</taxon>
        <taxon>Imparidentia</taxon>
        <taxon>Neoheterodontei</taxon>
        <taxon>Myida</taxon>
        <taxon>Dreissenoidea</taxon>
        <taxon>Dreissenidae</taxon>
        <taxon>Dreissena</taxon>
    </lineage>
</organism>
<keyword evidence="1" id="KW-0408">Iron</keyword>
<evidence type="ECO:0000256" key="1">
    <source>
        <dbReference type="RuleBase" id="RU003682"/>
    </source>
</evidence>
<keyword evidence="4" id="KW-1185">Reference proteome</keyword>
<reference evidence="3" key="2">
    <citation type="submission" date="2020-11" db="EMBL/GenBank/DDBJ databases">
        <authorList>
            <person name="McCartney M.A."/>
            <person name="Auch B."/>
            <person name="Kono T."/>
            <person name="Mallez S."/>
            <person name="Becker A."/>
            <person name="Gohl D.M."/>
            <person name="Silverstein K.A.T."/>
            <person name="Koren S."/>
            <person name="Bechman K.B."/>
            <person name="Herman A."/>
            <person name="Abrahante J.E."/>
            <person name="Garbe J."/>
        </authorList>
    </citation>
    <scope>NUCLEOTIDE SEQUENCE</scope>
    <source>
        <strain evidence="3">Duluth1</strain>
        <tissue evidence="3">Whole animal</tissue>
    </source>
</reference>
<gene>
    <name evidence="3" type="ORF">DPMN_125937</name>
</gene>
<protein>
    <recommendedName>
        <fullName evidence="2">Fe2OG dioxygenase domain-containing protein</fullName>
    </recommendedName>
</protein>
<dbReference type="AlphaFoldDB" id="A0A9D4GV90"/>
<feature type="domain" description="Fe2OG dioxygenase" evidence="2">
    <location>
        <begin position="171"/>
        <end position="282"/>
    </location>
</feature>
<dbReference type="InterPro" id="IPR027443">
    <property type="entry name" value="IPNS-like_sf"/>
</dbReference>